<dbReference type="EMBL" id="BDGX01000045">
    <property type="protein sequence ID" value="GAV55133.1"/>
    <property type="molecule type" value="Genomic_DNA"/>
</dbReference>
<sequence length="106" mass="11943">MSQSFVVNNVPSSVTDVTLLRFIRENSALCNVEHIQPFPDAYHHINDKMGTKSVQVFFNDDAEGELLRKLFENEGTTKRLVYLEDSVSNDVAVDRAPVRRLSVTGC</sequence>
<reference evidence="1 2" key="1">
    <citation type="submission" date="2016-08" db="EMBL/GenBank/DDBJ databases">
        <title>Draft genome sequence of allopolyploid Zygosaccharomyces rouxii.</title>
        <authorList>
            <person name="Watanabe J."/>
            <person name="Uehara K."/>
            <person name="Mogi Y."/>
            <person name="Tsukioka Y."/>
        </authorList>
    </citation>
    <scope>NUCLEOTIDE SEQUENCE [LARGE SCALE GENOMIC DNA]</scope>
    <source>
        <strain evidence="1 2">NBRC 110957</strain>
    </source>
</reference>
<dbReference type="OrthoDB" id="4066074at2759"/>
<dbReference type="Proteomes" id="UP000187013">
    <property type="component" value="Unassembled WGS sequence"/>
</dbReference>
<name>A0A1Q3AI16_ZYGRO</name>
<dbReference type="AlphaFoldDB" id="A0A1Q3AI16"/>
<evidence type="ECO:0008006" key="3">
    <source>
        <dbReference type="Google" id="ProtNLM"/>
    </source>
</evidence>
<evidence type="ECO:0000313" key="1">
    <source>
        <dbReference type="EMBL" id="GAV55133.1"/>
    </source>
</evidence>
<gene>
    <name evidence="1" type="ORF">ZYGR_0AS04560</name>
</gene>
<accession>A0A1Q3AI16</accession>
<organism evidence="1 2">
    <name type="scientific">Zygosaccharomyces rouxii</name>
    <dbReference type="NCBI Taxonomy" id="4956"/>
    <lineage>
        <taxon>Eukaryota</taxon>
        <taxon>Fungi</taxon>
        <taxon>Dikarya</taxon>
        <taxon>Ascomycota</taxon>
        <taxon>Saccharomycotina</taxon>
        <taxon>Saccharomycetes</taxon>
        <taxon>Saccharomycetales</taxon>
        <taxon>Saccharomycetaceae</taxon>
        <taxon>Zygosaccharomyces</taxon>
    </lineage>
</organism>
<protein>
    <recommendedName>
        <fullName evidence="3">RRM domain-containing protein</fullName>
    </recommendedName>
</protein>
<evidence type="ECO:0000313" key="2">
    <source>
        <dbReference type="Proteomes" id="UP000187013"/>
    </source>
</evidence>
<proteinExistence type="predicted"/>
<comment type="caution">
    <text evidence="1">The sequence shown here is derived from an EMBL/GenBank/DDBJ whole genome shotgun (WGS) entry which is preliminary data.</text>
</comment>